<protein>
    <submittedName>
        <fullName evidence="1">Uncharacterized protein</fullName>
    </submittedName>
</protein>
<accession>A0A0F9G7G5</accession>
<proteinExistence type="predicted"/>
<organism evidence="1">
    <name type="scientific">marine sediment metagenome</name>
    <dbReference type="NCBI Taxonomy" id="412755"/>
    <lineage>
        <taxon>unclassified sequences</taxon>
        <taxon>metagenomes</taxon>
        <taxon>ecological metagenomes</taxon>
    </lineage>
</organism>
<reference evidence="1" key="1">
    <citation type="journal article" date="2015" name="Nature">
        <title>Complex archaea that bridge the gap between prokaryotes and eukaryotes.</title>
        <authorList>
            <person name="Spang A."/>
            <person name="Saw J.H."/>
            <person name="Jorgensen S.L."/>
            <person name="Zaremba-Niedzwiedzka K."/>
            <person name="Martijn J."/>
            <person name="Lind A.E."/>
            <person name="van Eijk R."/>
            <person name="Schleper C."/>
            <person name="Guy L."/>
            <person name="Ettema T.J."/>
        </authorList>
    </citation>
    <scope>NUCLEOTIDE SEQUENCE</scope>
</reference>
<comment type="caution">
    <text evidence="1">The sequence shown here is derived from an EMBL/GenBank/DDBJ whole genome shotgun (WGS) entry which is preliminary data.</text>
</comment>
<evidence type="ECO:0000313" key="1">
    <source>
        <dbReference type="EMBL" id="KKL65430.1"/>
    </source>
</evidence>
<name>A0A0F9G7G5_9ZZZZ</name>
<gene>
    <name evidence="1" type="ORF">LCGC14_2155090</name>
</gene>
<dbReference type="EMBL" id="LAZR01027531">
    <property type="protein sequence ID" value="KKL65430.1"/>
    <property type="molecule type" value="Genomic_DNA"/>
</dbReference>
<dbReference type="AlphaFoldDB" id="A0A0F9G7G5"/>
<feature type="non-terminal residue" evidence="1">
    <location>
        <position position="28"/>
    </location>
</feature>
<sequence length="28" mass="2769">MSATHFAGPVYSGGTLLTGSGVNYGQPV</sequence>